<dbReference type="AlphaFoldDB" id="A0A167V728"/>
<dbReference type="Gene3D" id="1.25.40.1030">
    <property type="match status" value="1"/>
</dbReference>
<feature type="compositionally biased region" description="Pro residues" evidence="17">
    <location>
        <begin position="1135"/>
        <end position="1152"/>
    </location>
</feature>
<evidence type="ECO:0000256" key="4">
    <source>
        <dbReference type="ARBA" id="ARBA00013507"/>
    </source>
</evidence>
<proteinExistence type="inferred from homology"/>
<evidence type="ECO:0000256" key="9">
    <source>
        <dbReference type="ARBA" id="ARBA00022824"/>
    </source>
</evidence>
<keyword evidence="19" id="KW-1185">Reference proteome</keyword>
<accession>A0A167V728</accession>
<feature type="compositionally biased region" description="Low complexity" evidence="17">
    <location>
        <begin position="916"/>
        <end position="933"/>
    </location>
</feature>
<keyword evidence="13" id="KW-0968">Cytoplasmic vesicle</keyword>
<dbReference type="GO" id="GO:0070971">
    <property type="term" value="C:endoplasmic reticulum exit site"/>
    <property type="evidence" value="ECO:0007669"/>
    <property type="project" value="TreeGrafter"/>
</dbReference>
<feature type="region of interest" description="Disordered" evidence="17">
    <location>
        <begin position="1040"/>
        <end position="1203"/>
    </location>
</feature>
<dbReference type="SMART" id="SM00320">
    <property type="entry name" value="WD40"/>
    <property type="match status" value="5"/>
</dbReference>
<feature type="repeat" description="WD" evidence="16">
    <location>
        <begin position="165"/>
        <end position="207"/>
    </location>
</feature>
<comment type="function">
    <text evidence="14">Component of the coat protein complex II (COPII) which promotes the formation of transport vesicles from the endoplasmic reticulum (ER). The coat has two main functions, the physical deformation of the endoplasmic reticulum membrane into vesicles and the selection of cargo molecules.</text>
</comment>
<evidence type="ECO:0000256" key="11">
    <source>
        <dbReference type="ARBA" id="ARBA00022927"/>
    </source>
</evidence>
<sequence length="1248" mass="132273">MVRLREIPRTATFAWSPFPSASPFVATGTRSGAVDASFSNETALEIWDLGLDRKEKGETELAQPVGRCMTDSGFNDIAWAQSEDASHGIIAGALENGALDLWSADKLLNNQSDPLISRVTHHSGPVKTLQFNPKHPNLLATAGSKAELFVSDLNNADSAFRLGNRVARSDDIDCLDWNRRVPHILVTGSSGGFVTVWDVKTKKETLTLSNINRRPVSAIAWDPERPTKLITGTPSQTEPIICLWDLRNSNAPERILKGHENGVLDLAWCAQDPRLLISCGMDDRTLAWNPETGEQYGEYPIVTNWTFQTRFNPHNPNIFATASFDGKIAVQTLQNTCTQQPEHTSTTAGGLEGADGEDFFNNAQSQPQVSTFSLPTAPRWFERPVGATFGFGGKVISIGLVKGSKRASQIKITPFEVDSDITSAAEKFEKALEAGDLRSVCEERIQSAQTEEEKADWKVIETLISKAPKKQLVEYLGLSSDGVDEAADSLGKLGLGPSASSTGAATATAGGNDISEPTTPLTPGTPSHSALKVPKKHKRIASIFEPSPESAHFLSDLSLTKSAKSNDPFHILSGTESDTDRTITRALMCGDFPTALDVALKQDRMSDAFMIAICGGEECVRRAQEYYLTRPRAEGEQGPSYARLLGSIASRNLWDVVHNADLTNWREAVATICTYADTDGDGTGKQFEDLCEVLGDRLVEEFVRSGGEKGEKASYRKDASFCYLISSKLEKVVGLWIEELKEFEDRNIIAATSAATTTTVPATASSTFSIHAHALQDLIEKVTVFRKVTNFEDPDRNKDASDWKLAQLYEKYVEYANIIASHGCMDVARKYLELLPPSHPEAKVAMDRIKLATRPAGTARAPAAGVGAGRTTPAAAAAGTRTPQRVVQRPATTAAAASNPYAPQTAYAPVSAAAPVAPTPTTTAPTPMAGSAPSNPYAPAGVTSASPAATPRNPYAPTSTSPAAPVNPYAPTSTASRVPANPYAPSGAATYGSPAQRPAAASIPPPPRAGSAPPAQGMSYANASNLPAWNDLPEDLAKKAAVPRRSTPAGIASPYAPAPSVYAPQQQQQGSPMGMGMNMGMGGVRPPPRGPAAVPPPPKGPAPPQRLASPPVNVQGPRVHPAPPVVSMQQSPSPVAVPPPPPANPYAPPPPQASQSPYAVPPPPAQQIQRGPSPYNAPPSVSPSVAGQSRYAPAPAPAAAPAPVQMRTASPYAAGQDGHAIVRTCIATRLAISNGTTSPIPQYGHIIL</sequence>
<evidence type="ECO:0000256" key="3">
    <source>
        <dbReference type="ARBA" id="ARBA00009358"/>
    </source>
</evidence>
<protein>
    <recommendedName>
        <fullName evidence="5">Protein transport protein SEC31</fullName>
    </recommendedName>
    <alternativeName>
        <fullName evidence="4">Protein transport protein sec31</fullName>
    </alternativeName>
</protein>
<dbReference type="EMBL" id="AZGZ01000038">
    <property type="protein sequence ID" value="KZZ87139.1"/>
    <property type="molecule type" value="Genomic_DNA"/>
</dbReference>
<evidence type="ECO:0000256" key="16">
    <source>
        <dbReference type="PROSITE-ProRule" id="PRU00221"/>
    </source>
</evidence>
<dbReference type="GO" id="GO:0090110">
    <property type="term" value="P:COPII-coated vesicle cargo loading"/>
    <property type="evidence" value="ECO:0007669"/>
    <property type="project" value="TreeGrafter"/>
</dbReference>
<keyword evidence="11" id="KW-0653">Protein transport</keyword>
<evidence type="ECO:0000256" key="6">
    <source>
        <dbReference type="ARBA" id="ARBA00022448"/>
    </source>
</evidence>
<feature type="region of interest" description="Disordered" evidence="17">
    <location>
        <begin position="856"/>
        <end position="899"/>
    </location>
</feature>
<gene>
    <name evidence="18" type="ORF">AAP_05894</name>
</gene>
<evidence type="ECO:0000313" key="18">
    <source>
        <dbReference type="EMBL" id="KZZ87139.1"/>
    </source>
</evidence>
<dbReference type="GO" id="GO:0030127">
    <property type="term" value="C:COPII vesicle coat"/>
    <property type="evidence" value="ECO:0007669"/>
    <property type="project" value="TreeGrafter"/>
</dbReference>
<dbReference type="PROSITE" id="PS50082">
    <property type="entry name" value="WD_REPEATS_2"/>
    <property type="match status" value="2"/>
</dbReference>
<comment type="caution">
    <text evidence="18">The sequence shown here is derived from an EMBL/GenBank/DDBJ whole genome shotgun (WGS) entry which is preliminary data.</text>
</comment>
<dbReference type="Proteomes" id="UP000242877">
    <property type="component" value="Unassembled WGS sequence"/>
</dbReference>
<keyword evidence="12" id="KW-0472">Membrane</keyword>
<dbReference type="OrthoDB" id="542917at2759"/>
<evidence type="ECO:0000256" key="15">
    <source>
        <dbReference type="ARBA" id="ARBA00025864"/>
    </source>
</evidence>
<dbReference type="SUPFAM" id="SSF50978">
    <property type="entry name" value="WD40 repeat-like"/>
    <property type="match status" value="1"/>
</dbReference>
<dbReference type="FunFam" id="2.130.10.10:FF:000193">
    <property type="entry name" value="Protein transport protein SEC31, putative"/>
    <property type="match status" value="1"/>
</dbReference>
<feature type="compositionally biased region" description="Low complexity" evidence="17">
    <location>
        <begin position="856"/>
        <end position="883"/>
    </location>
</feature>
<dbReference type="GO" id="GO:0015031">
    <property type="term" value="P:protein transport"/>
    <property type="evidence" value="ECO:0007669"/>
    <property type="project" value="UniProtKB-KW"/>
</dbReference>
<dbReference type="Pfam" id="PF00400">
    <property type="entry name" value="WD40"/>
    <property type="match status" value="1"/>
</dbReference>
<evidence type="ECO:0000256" key="2">
    <source>
        <dbReference type="ARBA" id="ARBA00004397"/>
    </source>
</evidence>
<dbReference type="InterPro" id="IPR015943">
    <property type="entry name" value="WD40/YVTN_repeat-like_dom_sf"/>
</dbReference>
<dbReference type="Gene3D" id="2.130.10.10">
    <property type="entry name" value="YVTN repeat-like/Quinoprotein amine dehydrogenase"/>
    <property type="match status" value="1"/>
</dbReference>
<keyword evidence="6" id="KW-0813">Transport</keyword>
<dbReference type="PANTHER" id="PTHR13923:SF11">
    <property type="entry name" value="SECRETORY 31, ISOFORM D"/>
    <property type="match status" value="1"/>
</dbReference>
<comment type="subcellular location">
    <subcellularLocation>
        <location evidence="1">Cytoplasmic vesicle</location>
        <location evidence="1">COPII-coated vesicle membrane</location>
        <topology evidence="1">Peripheral membrane protein</topology>
        <orientation evidence="1">Cytoplasmic side</orientation>
    </subcellularLocation>
    <subcellularLocation>
        <location evidence="2">Endoplasmic reticulum membrane</location>
        <topology evidence="2">Peripheral membrane protein</topology>
        <orientation evidence="2">Cytoplasmic side</orientation>
    </subcellularLocation>
</comment>
<dbReference type="GO" id="GO:0005789">
    <property type="term" value="C:endoplasmic reticulum membrane"/>
    <property type="evidence" value="ECO:0007669"/>
    <property type="project" value="UniProtKB-SubCell"/>
</dbReference>
<comment type="similarity">
    <text evidence="3">Belongs to the WD repeat SEC31 family.</text>
</comment>
<evidence type="ECO:0000256" key="13">
    <source>
        <dbReference type="ARBA" id="ARBA00023329"/>
    </source>
</evidence>
<dbReference type="GO" id="GO:0005198">
    <property type="term" value="F:structural molecule activity"/>
    <property type="evidence" value="ECO:0007669"/>
    <property type="project" value="TreeGrafter"/>
</dbReference>
<dbReference type="VEuPathDB" id="FungiDB:AAP_05894"/>
<evidence type="ECO:0000256" key="10">
    <source>
        <dbReference type="ARBA" id="ARBA00022892"/>
    </source>
</evidence>
<dbReference type="GO" id="GO:0007029">
    <property type="term" value="P:endoplasmic reticulum organization"/>
    <property type="evidence" value="ECO:0007669"/>
    <property type="project" value="TreeGrafter"/>
</dbReference>
<keyword evidence="9" id="KW-0256">Endoplasmic reticulum</keyword>
<reference evidence="18 19" key="1">
    <citation type="journal article" date="2016" name="Genome Biol. Evol.">
        <title>Divergent and convergent evolution of fungal pathogenicity.</title>
        <authorList>
            <person name="Shang Y."/>
            <person name="Xiao G."/>
            <person name="Zheng P."/>
            <person name="Cen K."/>
            <person name="Zhan S."/>
            <person name="Wang C."/>
        </authorList>
    </citation>
    <scope>NUCLEOTIDE SEQUENCE [LARGE SCALE GENOMIC DNA]</scope>
    <source>
        <strain evidence="18 19">ARSEF 7405</strain>
    </source>
</reference>
<evidence type="ECO:0000256" key="8">
    <source>
        <dbReference type="ARBA" id="ARBA00022737"/>
    </source>
</evidence>
<feature type="compositionally biased region" description="Low complexity" evidence="17">
    <location>
        <begin position="1052"/>
        <end position="1076"/>
    </location>
</feature>
<keyword evidence="8" id="KW-0677">Repeat</keyword>
<dbReference type="PANTHER" id="PTHR13923">
    <property type="entry name" value="SEC31-RELATED PROTEIN"/>
    <property type="match status" value="1"/>
</dbReference>
<feature type="compositionally biased region" description="Low complexity" evidence="17">
    <location>
        <begin position="498"/>
        <end position="511"/>
    </location>
</feature>
<evidence type="ECO:0000256" key="14">
    <source>
        <dbReference type="ARBA" id="ARBA00025471"/>
    </source>
</evidence>
<evidence type="ECO:0000256" key="12">
    <source>
        <dbReference type="ARBA" id="ARBA00023136"/>
    </source>
</evidence>
<feature type="region of interest" description="Disordered" evidence="17">
    <location>
        <begin position="496"/>
        <end position="533"/>
    </location>
</feature>
<organism evidence="18 19">
    <name type="scientific">Ascosphaera apis ARSEF 7405</name>
    <dbReference type="NCBI Taxonomy" id="392613"/>
    <lineage>
        <taxon>Eukaryota</taxon>
        <taxon>Fungi</taxon>
        <taxon>Dikarya</taxon>
        <taxon>Ascomycota</taxon>
        <taxon>Pezizomycotina</taxon>
        <taxon>Eurotiomycetes</taxon>
        <taxon>Eurotiomycetidae</taxon>
        <taxon>Onygenales</taxon>
        <taxon>Ascosphaeraceae</taxon>
        <taxon>Ascosphaera</taxon>
    </lineage>
</organism>
<evidence type="ECO:0000256" key="7">
    <source>
        <dbReference type="ARBA" id="ARBA00022574"/>
    </source>
</evidence>
<comment type="subunit">
    <text evidence="15">The COPII coat is composed of at least 5 proteins: the SEC23/24 complex, the SEC13/31 complex, and the protein SAR1. SEC13 and SEC31 make a 2:2 tetramer that forms the edge element of the COPII outer coat. The tetramer self-assembles in multiple copies to form the complete polyhedral cage. Interacts (via WD 8) with SEC13.</text>
</comment>
<keyword evidence="7 16" id="KW-0853">WD repeat</keyword>
<dbReference type="InterPro" id="IPR040251">
    <property type="entry name" value="SEC31-like"/>
</dbReference>
<feature type="compositionally biased region" description="Low complexity" evidence="17">
    <location>
        <begin position="890"/>
        <end position="899"/>
    </location>
</feature>
<evidence type="ECO:0000313" key="19">
    <source>
        <dbReference type="Proteomes" id="UP000242877"/>
    </source>
</evidence>
<dbReference type="InterPro" id="IPR001680">
    <property type="entry name" value="WD40_rpt"/>
</dbReference>
<feature type="compositionally biased region" description="Low complexity" evidence="17">
    <location>
        <begin position="1125"/>
        <end position="1134"/>
    </location>
</feature>
<dbReference type="InterPro" id="IPR036322">
    <property type="entry name" value="WD40_repeat_dom_sf"/>
</dbReference>
<evidence type="ECO:0000256" key="17">
    <source>
        <dbReference type="SAM" id="MobiDB-lite"/>
    </source>
</evidence>
<keyword evidence="10" id="KW-0931">ER-Golgi transport</keyword>
<name>A0A167V728_9EURO</name>
<feature type="compositionally biased region" description="Polar residues" evidence="17">
    <location>
        <begin position="515"/>
        <end position="528"/>
    </location>
</feature>
<feature type="region of interest" description="Disordered" evidence="17">
    <location>
        <begin position="916"/>
        <end position="1019"/>
    </location>
</feature>
<feature type="repeat" description="WD" evidence="16">
    <location>
        <begin position="256"/>
        <end position="298"/>
    </location>
</feature>
<feature type="compositionally biased region" description="Pro residues" evidence="17">
    <location>
        <begin position="1085"/>
        <end position="1104"/>
    </location>
</feature>
<evidence type="ECO:0000256" key="5">
    <source>
        <dbReference type="ARBA" id="ARBA00021236"/>
    </source>
</evidence>
<evidence type="ECO:0000256" key="1">
    <source>
        <dbReference type="ARBA" id="ARBA00004299"/>
    </source>
</evidence>